<sequence>MFPIILVSDAGLESVKSYDTKPNLLTQSEICFQKSGTLEEKESVITIKLIQGRWTICDKQIGPFGQDKLLLQEASTDSMLSFSPEPSSFWIGISGPSTPPYVLGIERTNRAAHARTL</sequence>
<organism evidence="1 2">
    <name type="scientific">Cylindrotheca closterium</name>
    <dbReference type="NCBI Taxonomy" id="2856"/>
    <lineage>
        <taxon>Eukaryota</taxon>
        <taxon>Sar</taxon>
        <taxon>Stramenopiles</taxon>
        <taxon>Ochrophyta</taxon>
        <taxon>Bacillariophyta</taxon>
        <taxon>Bacillariophyceae</taxon>
        <taxon>Bacillariophycidae</taxon>
        <taxon>Bacillariales</taxon>
        <taxon>Bacillariaceae</taxon>
        <taxon>Cylindrotheca</taxon>
    </lineage>
</organism>
<evidence type="ECO:0000313" key="1">
    <source>
        <dbReference type="EMBL" id="CAJ1953631.1"/>
    </source>
</evidence>
<dbReference type="EMBL" id="CAKOGP040001836">
    <property type="protein sequence ID" value="CAJ1953631.1"/>
    <property type="molecule type" value="Genomic_DNA"/>
</dbReference>
<proteinExistence type="predicted"/>
<dbReference type="AlphaFoldDB" id="A0AAD2PV12"/>
<accession>A0AAD2PV12</accession>
<gene>
    <name evidence="1" type="ORF">CYCCA115_LOCUS14234</name>
</gene>
<dbReference type="Proteomes" id="UP001295423">
    <property type="component" value="Unassembled WGS sequence"/>
</dbReference>
<keyword evidence="2" id="KW-1185">Reference proteome</keyword>
<name>A0AAD2PV12_9STRA</name>
<protein>
    <submittedName>
        <fullName evidence="1">Uncharacterized protein</fullName>
    </submittedName>
</protein>
<comment type="caution">
    <text evidence="1">The sequence shown here is derived from an EMBL/GenBank/DDBJ whole genome shotgun (WGS) entry which is preliminary data.</text>
</comment>
<evidence type="ECO:0000313" key="2">
    <source>
        <dbReference type="Proteomes" id="UP001295423"/>
    </source>
</evidence>
<reference evidence="1" key="1">
    <citation type="submission" date="2023-08" db="EMBL/GenBank/DDBJ databases">
        <authorList>
            <person name="Audoor S."/>
            <person name="Bilcke G."/>
        </authorList>
    </citation>
    <scope>NUCLEOTIDE SEQUENCE</scope>
</reference>